<proteinExistence type="predicted"/>
<organism evidence="1 2">
    <name type="scientific">Racocetra persica</name>
    <dbReference type="NCBI Taxonomy" id="160502"/>
    <lineage>
        <taxon>Eukaryota</taxon>
        <taxon>Fungi</taxon>
        <taxon>Fungi incertae sedis</taxon>
        <taxon>Mucoromycota</taxon>
        <taxon>Glomeromycotina</taxon>
        <taxon>Glomeromycetes</taxon>
        <taxon>Diversisporales</taxon>
        <taxon>Gigasporaceae</taxon>
        <taxon>Racocetra</taxon>
    </lineage>
</organism>
<sequence>VIKQNIKDTLKSTLDKLHSICLLNISRFSLCDSLHNNLYHDEAFCQNLAHTKIFNWFEASSQKTRQQDSSSATINNYNNNSNKCTCEVSPPVKQVFSFTASEQEAVIEPLLNLVKKTIYKFLVDSERFIPLDVVKSFCAKQHPPISTDFGDVDLLCMINFIIDNIKLFLKQKEPLFYGRYKANPVELLSNFKKNMSCEVVICLGGNCKEASSNKENIDNEITEFILDILKETKELEKEDKQKILRLALNEDEYLIKL</sequence>
<reference evidence="1" key="1">
    <citation type="submission" date="2021-06" db="EMBL/GenBank/DDBJ databases">
        <authorList>
            <person name="Kallberg Y."/>
            <person name="Tangrot J."/>
            <person name="Rosling A."/>
        </authorList>
    </citation>
    <scope>NUCLEOTIDE SEQUENCE</scope>
    <source>
        <strain evidence="1">MA461A</strain>
    </source>
</reference>
<name>A0ACA9P9V4_9GLOM</name>
<keyword evidence="2" id="KW-1185">Reference proteome</keyword>
<comment type="caution">
    <text evidence="1">The sequence shown here is derived from an EMBL/GenBank/DDBJ whole genome shotgun (WGS) entry which is preliminary data.</text>
</comment>
<protein>
    <submittedName>
        <fullName evidence="1">22258_t:CDS:1</fullName>
    </submittedName>
</protein>
<evidence type="ECO:0000313" key="2">
    <source>
        <dbReference type="Proteomes" id="UP000789920"/>
    </source>
</evidence>
<dbReference type="EMBL" id="CAJVQC010019055">
    <property type="protein sequence ID" value="CAG8698024.1"/>
    <property type="molecule type" value="Genomic_DNA"/>
</dbReference>
<evidence type="ECO:0000313" key="1">
    <source>
        <dbReference type="EMBL" id="CAG8698024.1"/>
    </source>
</evidence>
<accession>A0ACA9P9V4</accession>
<feature type="non-terminal residue" evidence="1">
    <location>
        <position position="1"/>
    </location>
</feature>
<gene>
    <name evidence="1" type="ORF">RPERSI_LOCUS9880</name>
</gene>
<dbReference type="Proteomes" id="UP000789920">
    <property type="component" value="Unassembled WGS sequence"/>
</dbReference>